<dbReference type="EMBL" id="JBHTAA010000005">
    <property type="protein sequence ID" value="MFC7205177.1"/>
    <property type="molecule type" value="Genomic_DNA"/>
</dbReference>
<evidence type="ECO:0000313" key="2">
    <source>
        <dbReference type="EMBL" id="MFC7205177.1"/>
    </source>
</evidence>
<sequence length="63" mass="6693">MSIANVKTPELWVAGLAFVILALAALAEGVVLVNFDTLGVDRSIPAIVAVVGTMLALWWIENE</sequence>
<gene>
    <name evidence="2" type="ORF">ACFQJC_16785</name>
</gene>
<proteinExistence type="predicted"/>
<comment type="caution">
    <text evidence="2">The sequence shown here is derived from an EMBL/GenBank/DDBJ whole genome shotgun (WGS) entry which is preliminary data.</text>
</comment>
<evidence type="ECO:0000256" key="1">
    <source>
        <dbReference type="SAM" id="Phobius"/>
    </source>
</evidence>
<feature type="transmembrane region" description="Helical" evidence="1">
    <location>
        <begin position="43"/>
        <end position="60"/>
    </location>
</feature>
<protein>
    <submittedName>
        <fullName evidence="2">Uncharacterized protein</fullName>
    </submittedName>
</protein>
<evidence type="ECO:0000313" key="3">
    <source>
        <dbReference type="Proteomes" id="UP001596481"/>
    </source>
</evidence>
<reference evidence="2 3" key="1">
    <citation type="journal article" date="2019" name="Int. J. Syst. Evol. Microbiol.">
        <title>The Global Catalogue of Microorganisms (GCM) 10K type strain sequencing project: providing services to taxonomists for standard genome sequencing and annotation.</title>
        <authorList>
            <consortium name="The Broad Institute Genomics Platform"/>
            <consortium name="The Broad Institute Genome Sequencing Center for Infectious Disease"/>
            <person name="Wu L."/>
            <person name="Ma J."/>
        </authorList>
    </citation>
    <scope>NUCLEOTIDE SEQUENCE [LARGE SCALE GENOMIC DNA]</scope>
    <source>
        <strain evidence="2 3">DSM 29988</strain>
    </source>
</reference>
<dbReference type="RefSeq" id="WP_390225519.1">
    <property type="nucleotide sequence ID" value="NZ_JBHTAA010000005.1"/>
</dbReference>
<dbReference type="Proteomes" id="UP001596481">
    <property type="component" value="Unassembled WGS sequence"/>
</dbReference>
<keyword evidence="1" id="KW-0472">Membrane</keyword>
<name>A0ABD5ZJ91_9EURY</name>
<keyword evidence="3" id="KW-1185">Reference proteome</keyword>
<accession>A0ABD5ZJ91</accession>
<keyword evidence="1" id="KW-1133">Transmembrane helix</keyword>
<organism evidence="2 3">
    <name type="scientific">Haloferax namakaokahaiae</name>
    <dbReference type="NCBI Taxonomy" id="1748331"/>
    <lineage>
        <taxon>Archaea</taxon>
        <taxon>Methanobacteriati</taxon>
        <taxon>Methanobacteriota</taxon>
        <taxon>Stenosarchaea group</taxon>
        <taxon>Halobacteria</taxon>
        <taxon>Halobacteriales</taxon>
        <taxon>Haloferacaceae</taxon>
        <taxon>Haloferax</taxon>
    </lineage>
</organism>
<dbReference type="AlphaFoldDB" id="A0ABD5ZJ91"/>
<keyword evidence="1" id="KW-0812">Transmembrane</keyword>